<keyword evidence="2" id="KW-1185">Reference proteome</keyword>
<dbReference type="AlphaFoldDB" id="A0AAW2FGU9"/>
<name>A0AAW2FGU9_9HYME</name>
<sequence length="122" mass="13744">MRNQVSIFNKIKQLSREPTGKNIMNYEARVAVGSTWSAAREEKKARKSDRSSLHAQGVTARACSYVQQLYLRFLWISRCLFGALALLYTESNAHVGCARNIATHVAHGHVCSYVTRVRTKMA</sequence>
<organism evidence="1 2">
    <name type="scientific">Cardiocondyla obscurior</name>
    <dbReference type="NCBI Taxonomy" id="286306"/>
    <lineage>
        <taxon>Eukaryota</taxon>
        <taxon>Metazoa</taxon>
        <taxon>Ecdysozoa</taxon>
        <taxon>Arthropoda</taxon>
        <taxon>Hexapoda</taxon>
        <taxon>Insecta</taxon>
        <taxon>Pterygota</taxon>
        <taxon>Neoptera</taxon>
        <taxon>Endopterygota</taxon>
        <taxon>Hymenoptera</taxon>
        <taxon>Apocrita</taxon>
        <taxon>Aculeata</taxon>
        <taxon>Formicoidea</taxon>
        <taxon>Formicidae</taxon>
        <taxon>Myrmicinae</taxon>
        <taxon>Cardiocondyla</taxon>
    </lineage>
</organism>
<evidence type="ECO:0000313" key="2">
    <source>
        <dbReference type="Proteomes" id="UP001430953"/>
    </source>
</evidence>
<dbReference type="EMBL" id="JADYXP020000011">
    <property type="protein sequence ID" value="KAL0114455.1"/>
    <property type="molecule type" value="Genomic_DNA"/>
</dbReference>
<accession>A0AAW2FGU9</accession>
<comment type="caution">
    <text evidence="1">The sequence shown here is derived from an EMBL/GenBank/DDBJ whole genome shotgun (WGS) entry which is preliminary data.</text>
</comment>
<dbReference type="Proteomes" id="UP001430953">
    <property type="component" value="Unassembled WGS sequence"/>
</dbReference>
<evidence type="ECO:0000313" key="1">
    <source>
        <dbReference type="EMBL" id="KAL0114455.1"/>
    </source>
</evidence>
<protein>
    <submittedName>
        <fullName evidence="1">Uncharacterized protein</fullName>
    </submittedName>
</protein>
<gene>
    <name evidence="1" type="ORF">PUN28_011605</name>
</gene>
<reference evidence="1 2" key="1">
    <citation type="submission" date="2023-03" db="EMBL/GenBank/DDBJ databases">
        <title>High recombination rates correlate with genetic variation in Cardiocondyla obscurior ants.</title>
        <authorList>
            <person name="Errbii M."/>
        </authorList>
    </citation>
    <scope>NUCLEOTIDE SEQUENCE [LARGE SCALE GENOMIC DNA]</scope>
    <source>
        <strain evidence="1">Alpha-2009</strain>
        <tissue evidence="1">Whole body</tissue>
    </source>
</reference>
<proteinExistence type="predicted"/>